<keyword evidence="2" id="KW-1185">Reference proteome</keyword>
<name>A0AA41YNW4_9PROT</name>
<evidence type="ECO:0000313" key="1">
    <source>
        <dbReference type="EMBL" id="MCW3477374.1"/>
    </source>
</evidence>
<comment type="caution">
    <text evidence="1">The sequence shown here is derived from an EMBL/GenBank/DDBJ whole genome shotgun (WGS) entry which is preliminary data.</text>
</comment>
<proteinExistence type="predicted"/>
<reference evidence="1" key="2">
    <citation type="submission" date="2022-10" db="EMBL/GenBank/DDBJ databases">
        <authorList>
            <person name="Trinh H.N."/>
        </authorList>
    </citation>
    <scope>NUCLEOTIDE SEQUENCE</scope>
    <source>
        <strain evidence="1">RN2-1</strain>
    </source>
</reference>
<dbReference type="AlphaFoldDB" id="A0AA41YNW4"/>
<dbReference type="EMBL" id="JAPDNT010000036">
    <property type="protein sequence ID" value="MCW3477374.1"/>
    <property type="molecule type" value="Genomic_DNA"/>
</dbReference>
<evidence type="ECO:0000313" key="2">
    <source>
        <dbReference type="Proteomes" id="UP001165679"/>
    </source>
</evidence>
<dbReference type="RefSeq" id="WP_264716319.1">
    <property type="nucleotide sequence ID" value="NZ_JAPDNT010000036.1"/>
</dbReference>
<gene>
    <name evidence="1" type="ORF">OL599_22655</name>
</gene>
<reference evidence="1" key="1">
    <citation type="submission" date="2022-09" db="EMBL/GenBank/DDBJ databases">
        <title>Rhodovastum sp. nov. RN2-1 isolated from soil in Seongnam, South Korea.</title>
        <authorList>
            <person name="Le N.T."/>
        </authorList>
    </citation>
    <scope>NUCLEOTIDE SEQUENCE</scope>
    <source>
        <strain evidence="1">RN2-1</strain>
    </source>
</reference>
<protein>
    <submittedName>
        <fullName evidence="1">Uncharacterized protein</fullName>
    </submittedName>
</protein>
<sequence>MAGTVSNSPSQLPLAGSVGESDLIAVDQYDGDGGYVTRGVPLQLLAQLVAPLLARTLPVTAGDTAFVGSVTLSNLPTAPDGLMPGQLWNNGGVPCIA</sequence>
<accession>A0AA41YNW4</accession>
<dbReference type="Proteomes" id="UP001165679">
    <property type="component" value="Unassembled WGS sequence"/>
</dbReference>
<organism evidence="1 2">
    <name type="scientific">Limobrevibacterium gyesilva</name>
    <dbReference type="NCBI Taxonomy" id="2991712"/>
    <lineage>
        <taxon>Bacteria</taxon>
        <taxon>Pseudomonadati</taxon>
        <taxon>Pseudomonadota</taxon>
        <taxon>Alphaproteobacteria</taxon>
        <taxon>Acetobacterales</taxon>
        <taxon>Acetobacteraceae</taxon>
        <taxon>Limobrevibacterium</taxon>
    </lineage>
</organism>